<evidence type="ECO:0000256" key="1">
    <source>
        <dbReference type="SAM" id="Phobius"/>
    </source>
</evidence>
<accession>A0ABU3A4E2</accession>
<proteinExistence type="predicted"/>
<keyword evidence="1" id="KW-0812">Transmembrane</keyword>
<reference evidence="2 3" key="1">
    <citation type="submission" date="2023-09" db="EMBL/GenBank/DDBJ databases">
        <authorList>
            <person name="Rey-Velasco X."/>
        </authorList>
    </citation>
    <scope>NUCLEOTIDE SEQUENCE [LARGE SCALE GENOMIC DNA]</scope>
    <source>
        <strain evidence="2 3">W431</strain>
    </source>
</reference>
<evidence type="ECO:0008006" key="4">
    <source>
        <dbReference type="Google" id="ProtNLM"/>
    </source>
</evidence>
<feature type="transmembrane region" description="Helical" evidence="1">
    <location>
        <begin position="7"/>
        <end position="27"/>
    </location>
</feature>
<keyword evidence="3" id="KW-1185">Reference proteome</keyword>
<organism evidence="2 3">
    <name type="scientific">Thalassotalea castellviae</name>
    <dbReference type="NCBI Taxonomy" id="3075612"/>
    <lineage>
        <taxon>Bacteria</taxon>
        <taxon>Pseudomonadati</taxon>
        <taxon>Pseudomonadota</taxon>
        <taxon>Gammaproteobacteria</taxon>
        <taxon>Alteromonadales</taxon>
        <taxon>Colwelliaceae</taxon>
        <taxon>Thalassotalea</taxon>
    </lineage>
</organism>
<name>A0ABU3A4E2_9GAMM</name>
<dbReference type="EMBL" id="JAVRIF010000010">
    <property type="protein sequence ID" value="MDT0605046.1"/>
    <property type="molecule type" value="Genomic_DNA"/>
</dbReference>
<dbReference type="Proteomes" id="UP001266357">
    <property type="component" value="Unassembled WGS sequence"/>
</dbReference>
<evidence type="ECO:0000313" key="3">
    <source>
        <dbReference type="Proteomes" id="UP001266357"/>
    </source>
</evidence>
<comment type="caution">
    <text evidence="2">The sequence shown here is derived from an EMBL/GenBank/DDBJ whole genome shotgun (WGS) entry which is preliminary data.</text>
</comment>
<sequence>MEFIKKLMMWLGSIFMLIIVLIIFLAAGSSDFKEEQEPFIQQFMADFSQRWETEDIYARLSNEFIEQINTQESKTILAQFKTMGKIQNISDFEIGNYNAHTSGTTGEFSFKGSFENGEALINMTIKSSDIGVRVIFFRLTPSTPFINTEPVNQNT</sequence>
<keyword evidence="1" id="KW-1133">Transmembrane helix</keyword>
<protein>
    <recommendedName>
        <fullName evidence="4">DUF3887 domain-containing protein</fullName>
    </recommendedName>
</protein>
<gene>
    <name evidence="2" type="ORF">RM573_15690</name>
</gene>
<keyword evidence="1" id="KW-0472">Membrane</keyword>
<evidence type="ECO:0000313" key="2">
    <source>
        <dbReference type="EMBL" id="MDT0605046.1"/>
    </source>
</evidence>
<dbReference type="RefSeq" id="WP_311584146.1">
    <property type="nucleotide sequence ID" value="NZ_JAVRIF010000010.1"/>
</dbReference>